<evidence type="ECO:0000313" key="5">
    <source>
        <dbReference type="Proteomes" id="UP001064971"/>
    </source>
</evidence>
<dbReference type="InterPro" id="IPR050109">
    <property type="entry name" value="HTH-type_TetR-like_transc_reg"/>
</dbReference>
<feature type="DNA-binding region" description="H-T-H motif" evidence="2">
    <location>
        <begin position="33"/>
        <end position="52"/>
    </location>
</feature>
<proteinExistence type="predicted"/>
<dbReference type="SUPFAM" id="SSF48498">
    <property type="entry name" value="Tetracyclin repressor-like, C-terminal domain"/>
    <property type="match status" value="1"/>
</dbReference>
<dbReference type="PANTHER" id="PTHR30055">
    <property type="entry name" value="HTH-TYPE TRANSCRIPTIONAL REGULATOR RUTR"/>
    <property type="match status" value="1"/>
</dbReference>
<keyword evidence="4" id="KW-0614">Plasmid</keyword>
<dbReference type="PROSITE" id="PS01081">
    <property type="entry name" value="HTH_TETR_1"/>
    <property type="match status" value="1"/>
</dbReference>
<organism evidence="4 5">
    <name type="scientific">Deinococcus aetherius</name>
    <dbReference type="NCBI Taxonomy" id="200252"/>
    <lineage>
        <taxon>Bacteria</taxon>
        <taxon>Thermotogati</taxon>
        <taxon>Deinococcota</taxon>
        <taxon>Deinococci</taxon>
        <taxon>Deinococcales</taxon>
        <taxon>Deinococcaceae</taxon>
        <taxon>Deinococcus</taxon>
    </lineage>
</organism>
<dbReference type="PANTHER" id="PTHR30055:SF226">
    <property type="entry name" value="HTH-TYPE TRANSCRIPTIONAL REGULATOR PKSA"/>
    <property type="match status" value="1"/>
</dbReference>
<dbReference type="EMBL" id="AP026562">
    <property type="protein sequence ID" value="BDP43953.1"/>
    <property type="molecule type" value="Genomic_DNA"/>
</dbReference>
<evidence type="ECO:0000313" key="4">
    <source>
        <dbReference type="EMBL" id="BDP43953.1"/>
    </source>
</evidence>
<dbReference type="PROSITE" id="PS50977">
    <property type="entry name" value="HTH_TETR_2"/>
    <property type="match status" value="1"/>
</dbReference>
<evidence type="ECO:0000256" key="2">
    <source>
        <dbReference type="PROSITE-ProRule" id="PRU00335"/>
    </source>
</evidence>
<sequence length="203" mass="21982">MKKTLPEELVAKRTRILDAAARVFAEKGFHATTVRDVAQAAGVADGTIYNYFENKGGLLLGLIDPMSRGARGQVDPAALEGLSLRDFVQVHLLGPLKLFEADDFELFRVIVSELMVNRELRALFREHVLTPMTGLAEEAFGRWAEANGVPTPRAALTVRVLSSLVFGVILQRVMGDDLLTENWEALPGALADLLVGGLGGEAT</sequence>
<dbReference type="InterPro" id="IPR001647">
    <property type="entry name" value="HTH_TetR"/>
</dbReference>
<dbReference type="InterPro" id="IPR009057">
    <property type="entry name" value="Homeodomain-like_sf"/>
</dbReference>
<dbReference type="InterPro" id="IPR036271">
    <property type="entry name" value="Tet_transcr_reg_TetR-rel_C_sf"/>
</dbReference>
<dbReference type="Pfam" id="PF00440">
    <property type="entry name" value="TetR_N"/>
    <property type="match status" value="1"/>
</dbReference>
<keyword evidence="5" id="KW-1185">Reference proteome</keyword>
<dbReference type="InterPro" id="IPR023772">
    <property type="entry name" value="DNA-bd_HTH_TetR-type_CS"/>
</dbReference>
<reference evidence="4" key="1">
    <citation type="submission" date="2022-07" db="EMBL/GenBank/DDBJ databases">
        <title>Complete Genome Sequence of the Radioresistant Bacterium Deinococcus aetherius ST0316, Isolated from the Air Dust collected in Lower Stratosphere above Japan.</title>
        <authorList>
            <person name="Satoh K."/>
            <person name="Hagiwara K."/>
            <person name="Katsumata K."/>
            <person name="Kubo A."/>
            <person name="Yokobori S."/>
            <person name="Yamagishi A."/>
            <person name="Oono Y."/>
            <person name="Narumi I."/>
        </authorList>
    </citation>
    <scope>NUCLEOTIDE SEQUENCE</scope>
    <source>
        <strain evidence="4">ST0316</strain>
        <plasmid evidence="4">pDAETH-2</plasmid>
    </source>
</reference>
<evidence type="ECO:0000256" key="1">
    <source>
        <dbReference type="ARBA" id="ARBA00023125"/>
    </source>
</evidence>
<geneLocation type="plasmid" evidence="4 5">
    <name>pDAETH-2</name>
</geneLocation>
<keyword evidence="1 2" id="KW-0238">DNA-binding</keyword>
<dbReference type="PRINTS" id="PR00455">
    <property type="entry name" value="HTHTETR"/>
</dbReference>
<dbReference type="RefSeq" id="WP_264778321.1">
    <property type="nucleotide sequence ID" value="NZ_AP026562.1"/>
</dbReference>
<feature type="domain" description="HTH tetR-type" evidence="3">
    <location>
        <begin position="10"/>
        <end position="70"/>
    </location>
</feature>
<dbReference type="SUPFAM" id="SSF46689">
    <property type="entry name" value="Homeodomain-like"/>
    <property type="match status" value="1"/>
</dbReference>
<name>A0ABN6RMG3_9DEIO</name>
<gene>
    <name evidence="4" type="ORF">DAETH_39220</name>
</gene>
<dbReference type="Gene3D" id="1.10.357.10">
    <property type="entry name" value="Tetracycline Repressor, domain 2"/>
    <property type="match status" value="1"/>
</dbReference>
<accession>A0ABN6RMG3</accession>
<dbReference type="Proteomes" id="UP001064971">
    <property type="component" value="Plasmid pDAETH-2"/>
</dbReference>
<protein>
    <recommendedName>
        <fullName evidence="3">HTH tetR-type domain-containing protein</fullName>
    </recommendedName>
</protein>
<evidence type="ECO:0000259" key="3">
    <source>
        <dbReference type="PROSITE" id="PS50977"/>
    </source>
</evidence>